<evidence type="ECO:0000256" key="1">
    <source>
        <dbReference type="SAM" id="MobiDB-lite"/>
    </source>
</evidence>
<dbReference type="AlphaFoldDB" id="A0A645BP12"/>
<evidence type="ECO:0000313" key="2">
    <source>
        <dbReference type="EMBL" id="MPM63534.1"/>
    </source>
</evidence>
<comment type="caution">
    <text evidence="2">The sequence shown here is derived from an EMBL/GenBank/DDBJ whole genome shotgun (WGS) entry which is preliminary data.</text>
</comment>
<organism evidence="2">
    <name type="scientific">bioreactor metagenome</name>
    <dbReference type="NCBI Taxonomy" id="1076179"/>
    <lineage>
        <taxon>unclassified sequences</taxon>
        <taxon>metagenomes</taxon>
        <taxon>ecological metagenomes</taxon>
    </lineage>
</organism>
<reference evidence="2" key="1">
    <citation type="submission" date="2019-08" db="EMBL/GenBank/DDBJ databases">
        <authorList>
            <person name="Kucharzyk K."/>
            <person name="Murdoch R.W."/>
            <person name="Higgins S."/>
            <person name="Loffler F."/>
        </authorList>
    </citation>
    <scope>NUCLEOTIDE SEQUENCE</scope>
</reference>
<feature type="region of interest" description="Disordered" evidence="1">
    <location>
        <begin position="1"/>
        <end position="26"/>
    </location>
</feature>
<gene>
    <name evidence="2" type="ORF">SDC9_110414</name>
</gene>
<sequence length="442" mass="46263">MGQLEPGPGERRGERRLVTAEPSGDRLEARVHPQRDVGGEHPRLATALGVGQRHHVLPALLRPPVVVAARSLDDLPVVGEQDVQELVVPAGRVIGPGRLDAAGDRVVADAGAVRALPAQTLLLQRGRLGSGAEVLGVRCGAMGLAEGVTTGDQCDRLLVGHPHPGERRTDVAAGGDRIGHPLGALGIDVDQAHVGGGQRLVQLAVAAEPLIVGQPGRLGTPVDVVIGLPHVGATPAEAERLQAHDLQRDVAGQDHQITPGQGGAVRLLHRPEQPAGLVETGVVGPAVQRCEALLAGAAATAAVEDAVRAGAVPGHPDDQRAVVAEVGRPPRLRGGQHRRDVPLHRGEVERQEGLLVVEARPHRVGLLRVLRQHLEVEAVRPPGRVGRRLGRIGQAWGLVGIGHRDQPFVRRALKGSQLVLPSPPLGPDNTVMLPSSAHIRAL</sequence>
<feature type="compositionally biased region" description="Basic and acidic residues" evidence="1">
    <location>
        <begin position="8"/>
        <end position="26"/>
    </location>
</feature>
<dbReference type="EMBL" id="VSSQ01019471">
    <property type="protein sequence ID" value="MPM63534.1"/>
    <property type="molecule type" value="Genomic_DNA"/>
</dbReference>
<accession>A0A645BP12</accession>
<protein>
    <submittedName>
        <fullName evidence="2">Uncharacterized protein</fullName>
    </submittedName>
</protein>
<name>A0A645BP12_9ZZZZ</name>
<proteinExistence type="predicted"/>